<dbReference type="Proteomes" id="UP000008718">
    <property type="component" value="Chromosome"/>
</dbReference>
<name>E4T224_PALPW</name>
<dbReference type="SUPFAM" id="SSF55166">
    <property type="entry name" value="Hedgehog/DD-peptidase"/>
    <property type="match status" value="1"/>
</dbReference>
<feature type="domain" description="Peptidase M15C" evidence="1">
    <location>
        <begin position="137"/>
        <end position="213"/>
    </location>
</feature>
<dbReference type="PROSITE" id="PS51257">
    <property type="entry name" value="PROKAR_LIPOPROTEIN"/>
    <property type="match status" value="1"/>
</dbReference>
<proteinExistence type="predicted"/>
<dbReference type="RefSeq" id="WP_013444137.1">
    <property type="nucleotide sequence ID" value="NC_014734.1"/>
</dbReference>
<evidence type="ECO:0000313" key="3">
    <source>
        <dbReference type="Proteomes" id="UP000008718"/>
    </source>
</evidence>
<reference evidence="2 3" key="2">
    <citation type="journal article" date="2011" name="Stand. Genomic Sci.">
        <title>Complete genome sequence of Paludibacter propionicigenes type strain (WB4).</title>
        <authorList>
            <person name="Gronow S."/>
            <person name="Munk C."/>
            <person name="Lapidus A."/>
            <person name="Nolan M."/>
            <person name="Lucas S."/>
            <person name="Hammon N."/>
            <person name="Deshpande S."/>
            <person name="Cheng J.F."/>
            <person name="Tapia R."/>
            <person name="Han C."/>
            <person name="Goodwin L."/>
            <person name="Pitluck S."/>
            <person name="Liolios K."/>
            <person name="Ivanova N."/>
            <person name="Mavromatis K."/>
            <person name="Mikhailova N."/>
            <person name="Pati A."/>
            <person name="Chen A."/>
            <person name="Palaniappan K."/>
            <person name="Land M."/>
            <person name="Hauser L."/>
            <person name="Chang Y.J."/>
            <person name="Jeffries C.D."/>
            <person name="Brambilla E."/>
            <person name="Rohde M."/>
            <person name="Goker M."/>
            <person name="Detter J.C."/>
            <person name="Woyke T."/>
            <person name="Bristow J."/>
            <person name="Eisen J.A."/>
            <person name="Markowitz V."/>
            <person name="Hugenholtz P."/>
            <person name="Kyrpides N.C."/>
            <person name="Klenk H.P."/>
        </authorList>
    </citation>
    <scope>NUCLEOTIDE SEQUENCE [LARGE SCALE GENOMIC DNA]</scope>
    <source>
        <strain evidence="3">DSM 17365 / JCM 13257 / WB4</strain>
    </source>
</reference>
<sequence>MIKYFRLSIFIIIVFTSCNPERKTNTTSNKHIISEAIIVDCHYSLEEAISGSKAPKSVLNQLELIDVQYYSTDGKIHRGQVLTNKKISPEIKVIFSFILQNKFPVARVIPIVKYNWDDNASMQANNTYSFCYRNVSYSKHAQGLAIDINPFFNPQRWKKSQKNRIDRPIGAKYDAKVPGTFYSNHPVVQQFKKLGFRWGHTFTAKYDDHHFELK</sequence>
<dbReference type="EMBL" id="CP002345">
    <property type="protein sequence ID" value="ADQ78768.1"/>
    <property type="molecule type" value="Genomic_DNA"/>
</dbReference>
<reference key="1">
    <citation type="submission" date="2010-11" db="EMBL/GenBank/DDBJ databases">
        <title>The complete genome of Paludibacter propionicigenes DSM 17365.</title>
        <authorList>
            <consortium name="US DOE Joint Genome Institute (JGI-PGF)"/>
            <person name="Lucas S."/>
            <person name="Copeland A."/>
            <person name="Lapidus A."/>
            <person name="Bruce D."/>
            <person name="Goodwin L."/>
            <person name="Pitluck S."/>
            <person name="Kyrpides N."/>
            <person name="Mavromatis K."/>
            <person name="Ivanova N."/>
            <person name="Munk A.C."/>
            <person name="Brettin T."/>
            <person name="Detter J.C."/>
            <person name="Han C."/>
            <person name="Tapia R."/>
            <person name="Land M."/>
            <person name="Hauser L."/>
            <person name="Markowitz V."/>
            <person name="Cheng J.-F."/>
            <person name="Hugenholtz P."/>
            <person name="Woyke T."/>
            <person name="Wu D."/>
            <person name="Gronow S."/>
            <person name="Wellnitz S."/>
            <person name="Brambilla E."/>
            <person name="Klenk H.-P."/>
            <person name="Eisen J.A."/>
        </authorList>
    </citation>
    <scope>NUCLEOTIDE SEQUENCE</scope>
    <source>
        <strain>WB4</strain>
    </source>
</reference>
<dbReference type="KEGG" id="ppn:Palpr_0612"/>
<dbReference type="AlphaFoldDB" id="E4T224"/>
<dbReference type="Pfam" id="PF13539">
    <property type="entry name" value="Peptidase_M15_4"/>
    <property type="match status" value="1"/>
</dbReference>
<dbReference type="InterPro" id="IPR039561">
    <property type="entry name" value="Peptidase_M15C"/>
</dbReference>
<keyword evidence="3" id="KW-1185">Reference proteome</keyword>
<dbReference type="GO" id="GO:0008233">
    <property type="term" value="F:peptidase activity"/>
    <property type="evidence" value="ECO:0007669"/>
    <property type="project" value="InterPro"/>
</dbReference>
<gene>
    <name evidence="2" type="ordered locus">Palpr_0612</name>
</gene>
<dbReference type="Gene3D" id="3.30.1380.10">
    <property type="match status" value="1"/>
</dbReference>
<accession>E4T224</accession>
<protein>
    <submittedName>
        <fullName evidence="2">Putative cytoplasmic protein</fullName>
    </submittedName>
</protein>
<dbReference type="HOGENOM" id="CLU_066235_3_1_10"/>
<dbReference type="OrthoDB" id="9799970at2"/>
<evidence type="ECO:0000313" key="2">
    <source>
        <dbReference type="EMBL" id="ADQ78768.1"/>
    </source>
</evidence>
<dbReference type="InterPro" id="IPR009045">
    <property type="entry name" value="Zn_M74/Hedgehog-like"/>
</dbReference>
<dbReference type="eggNOG" id="COG3921">
    <property type="taxonomic scope" value="Bacteria"/>
</dbReference>
<organism evidence="2 3">
    <name type="scientific">Paludibacter propionicigenes (strain DSM 17365 / JCM 13257 / WB4)</name>
    <dbReference type="NCBI Taxonomy" id="694427"/>
    <lineage>
        <taxon>Bacteria</taxon>
        <taxon>Pseudomonadati</taxon>
        <taxon>Bacteroidota</taxon>
        <taxon>Bacteroidia</taxon>
        <taxon>Bacteroidales</taxon>
        <taxon>Paludibacteraceae</taxon>
        <taxon>Paludibacter</taxon>
    </lineage>
</organism>
<evidence type="ECO:0000259" key="1">
    <source>
        <dbReference type="Pfam" id="PF13539"/>
    </source>
</evidence>
<dbReference type="STRING" id="694427.Palpr_0612"/>